<evidence type="ECO:0000256" key="3">
    <source>
        <dbReference type="ARBA" id="ARBA00023085"/>
    </source>
</evidence>
<dbReference type="Gene3D" id="2.160.20.10">
    <property type="entry name" value="Single-stranded right-handed beta-helix, Pectin lyase-like"/>
    <property type="match status" value="1"/>
</dbReference>
<dbReference type="Pfam" id="PF01095">
    <property type="entry name" value="Pectinesterase"/>
    <property type="match status" value="1"/>
</dbReference>
<dbReference type="GO" id="GO:0030599">
    <property type="term" value="F:pectinesterase activity"/>
    <property type="evidence" value="ECO:0007669"/>
    <property type="project" value="UniProtKB-EC"/>
</dbReference>
<comment type="pathway">
    <text evidence="1">Glycan metabolism; pectin degradation; 2-dehydro-3-deoxy-D-gluconate from pectin: step 1/5.</text>
</comment>
<sequence length="119" mass="13217">MYPRLPLDQQFNAITAQGRTDPGENTGISIQNCTIRAADDLASSSGTTQTYLGRPWKQYSRTIYMQSFIDGFINPLGWHEWPGFYIINATDAANFTVSSFLLGDEWLSPTGVPYTGSLL</sequence>
<comment type="catalytic activity">
    <reaction evidence="5">
        <text>[(1-&gt;4)-alpha-D-galacturonosyl methyl ester](n) + n H2O = [(1-&gt;4)-alpha-D-galacturonosyl](n) + n methanol + n H(+)</text>
        <dbReference type="Rhea" id="RHEA:22380"/>
        <dbReference type="Rhea" id="RHEA-COMP:14570"/>
        <dbReference type="Rhea" id="RHEA-COMP:14573"/>
        <dbReference type="ChEBI" id="CHEBI:15377"/>
        <dbReference type="ChEBI" id="CHEBI:15378"/>
        <dbReference type="ChEBI" id="CHEBI:17790"/>
        <dbReference type="ChEBI" id="CHEBI:140522"/>
        <dbReference type="ChEBI" id="CHEBI:140523"/>
        <dbReference type="EC" id="3.1.1.11"/>
    </reaction>
</comment>
<evidence type="ECO:0000256" key="2">
    <source>
        <dbReference type="ARBA" id="ARBA00022801"/>
    </source>
</evidence>
<dbReference type="InterPro" id="IPR012334">
    <property type="entry name" value="Pectin_lyas_fold"/>
</dbReference>
<comment type="caution">
    <text evidence="7">The sequence shown here is derived from an EMBL/GenBank/DDBJ whole genome shotgun (WGS) entry which is preliminary data.</text>
</comment>
<evidence type="ECO:0000256" key="4">
    <source>
        <dbReference type="ARBA" id="ARBA00023316"/>
    </source>
</evidence>
<evidence type="ECO:0000256" key="1">
    <source>
        <dbReference type="ARBA" id="ARBA00005184"/>
    </source>
</evidence>
<dbReference type="AlphaFoldDB" id="A0AA88Q9R2"/>
<keyword evidence="4" id="KW-0961">Cell wall biogenesis/degradation</keyword>
<protein>
    <recommendedName>
        <fullName evidence="6">Pectinesterase catalytic domain-containing protein</fullName>
    </recommendedName>
</protein>
<keyword evidence="3" id="KW-0063">Aspartyl esterase</keyword>
<dbReference type="EMBL" id="JAVXUO010003229">
    <property type="protein sequence ID" value="KAK2965193.1"/>
    <property type="molecule type" value="Genomic_DNA"/>
</dbReference>
<accession>A0AA88Q9R2</accession>
<keyword evidence="2" id="KW-0378">Hydrolase</keyword>
<evidence type="ECO:0000313" key="7">
    <source>
        <dbReference type="EMBL" id="KAK2965193.1"/>
    </source>
</evidence>
<dbReference type="PANTHER" id="PTHR31707">
    <property type="entry name" value="PECTINESTERASE"/>
    <property type="match status" value="1"/>
</dbReference>
<proteinExistence type="predicted"/>
<dbReference type="GO" id="GO:0042545">
    <property type="term" value="P:cell wall modification"/>
    <property type="evidence" value="ECO:0007669"/>
    <property type="project" value="InterPro"/>
</dbReference>
<organism evidence="7 8">
    <name type="scientific">Escallonia rubra</name>
    <dbReference type="NCBI Taxonomy" id="112253"/>
    <lineage>
        <taxon>Eukaryota</taxon>
        <taxon>Viridiplantae</taxon>
        <taxon>Streptophyta</taxon>
        <taxon>Embryophyta</taxon>
        <taxon>Tracheophyta</taxon>
        <taxon>Spermatophyta</taxon>
        <taxon>Magnoliopsida</taxon>
        <taxon>eudicotyledons</taxon>
        <taxon>Gunneridae</taxon>
        <taxon>Pentapetalae</taxon>
        <taxon>asterids</taxon>
        <taxon>campanulids</taxon>
        <taxon>Escalloniales</taxon>
        <taxon>Escalloniaceae</taxon>
        <taxon>Escallonia</taxon>
    </lineage>
</organism>
<name>A0AA88Q9R2_9ASTE</name>
<evidence type="ECO:0000256" key="5">
    <source>
        <dbReference type="ARBA" id="ARBA00047928"/>
    </source>
</evidence>
<keyword evidence="8" id="KW-1185">Reference proteome</keyword>
<evidence type="ECO:0000259" key="6">
    <source>
        <dbReference type="Pfam" id="PF01095"/>
    </source>
</evidence>
<evidence type="ECO:0000313" key="8">
    <source>
        <dbReference type="Proteomes" id="UP001187471"/>
    </source>
</evidence>
<gene>
    <name evidence="7" type="ORF">RJ640_019948</name>
</gene>
<dbReference type="Proteomes" id="UP001187471">
    <property type="component" value="Unassembled WGS sequence"/>
</dbReference>
<dbReference type="InterPro" id="IPR011050">
    <property type="entry name" value="Pectin_lyase_fold/virulence"/>
</dbReference>
<dbReference type="InterPro" id="IPR000070">
    <property type="entry name" value="Pectinesterase_cat"/>
</dbReference>
<dbReference type="SUPFAM" id="SSF51126">
    <property type="entry name" value="Pectin lyase-like"/>
    <property type="match status" value="1"/>
</dbReference>
<reference evidence="7" key="1">
    <citation type="submission" date="2022-12" db="EMBL/GenBank/DDBJ databases">
        <title>Draft genome assemblies for two species of Escallonia (Escalloniales).</title>
        <authorList>
            <person name="Chanderbali A."/>
            <person name="Dervinis C."/>
            <person name="Anghel I."/>
            <person name="Soltis D."/>
            <person name="Soltis P."/>
            <person name="Zapata F."/>
        </authorList>
    </citation>
    <scope>NUCLEOTIDE SEQUENCE</scope>
    <source>
        <strain evidence="7">UCBG92.1500</strain>
        <tissue evidence="7">Leaf</tissue>
    </source>
</reference>
<feature type="domain" description="Pectinesterase catalytic" evidence="6">
    <location>
        <begin position="2"/>
        <end position="83"/>
    </location>
</feature>